<keyword evidence="2" id="KW-0449">Lipoprotein</keyword>
<evidence type="ECO:0000313" key="3">
    <source>
        <dbReference type="EMBL" id="MEY8244877.1"/>
    </source>
</evidence>
<dbReference type="InterPro" id="IPR010131">
    <property type="entry name" value="MdtP/NodT-like"/>
</dbReference>
<organism evidence="3 4">
    <name type="scientific">Heminiphilus faecis</name>
    <dbReference type="NCBI Taxonomy" id="2601703"/>
    <lineage>
        <taxon>Bacteria</taxon>
        <taxon>Pseudomonadati</taxon>
        <taxon>Bacteroidota</taxon>
        <taxon>Bacteroidia</taxon>
        <taxon>Bacteroidales</taxon>
        <taxon>Muribaculaceae</taxon>
        <taxon>Heminiphilus</taxon>
    </lineage>
</organism>
<evidence type="ECO:0000313" key="4">
    <source>
        <dbReference type="Proteomes" id="UP001565200"/>
    </source>
</evidence>
<dbReference type="PROSITE" id="PS51257">
    <property type="entry name" value="PROKAR_LIPOPROTEIN"/>
    <property type="match status" value="1"/>
</dbReference>
<evidence type="ECO:0000256" key="2">
    <source>
        <dbReference type="RuleBase" id="RU362097"/>
    </source>
</evidence>
<sequence length="456" mass="51340">MRLHIIIASLAAMTLSLGSCKLGQKYVRPDMSLPENLGVTVTTDTFSIADLGWWDIYTDTILQRLIKQTMEHNKDLRIADARIKELAARKRIEFAGLFPEINGSFYAQKEGLNYGGDNFKNDPEYGLKAAMSWELDLWGNKRWANERGKAQFMAGIENRRALTMSLVADVAQAYYELVALDQELAIVKQTLEARRESVRLAKLRFEGGLTSETAYQQAQVEYARTATRVPVLERDIAMKENEISFIAGEFPSGIERSSRINMRLPEELPVGIPSTLLERRPDIRAAEQNLIAANAAVGVAYTNRFPRLALTGQFGVESEEFSNLFKSPMHFLSASLLGPLFDMGRRQSAYRAQQAVYEQECYAYEKVVLNAFKEVRDAIVAYNKARDIYETMAQLVHASKTNMDLAQLQYINGVIGYIDVLDAQRSYFDAQVGLSNAALYKRLAMVQLYKALGGGW</sequence>
<keyword evidence="2" id="KW-0812">Transmembrane</keyword>
<keyword evidence="2" id="KW-0472">Membrane</keyword>
<comment type="subcellular location">
    <subcellularLocation>
        <location evidence="2">Cell membrane</location>
        <topology evidence="2">Lipid-anchor</topology>
    </subcellularLocation>
</comment>
<proteinExistence type="inferred from homology"/>
<keyword evidence="2" id="KW-0564">Palmitate</keyword>
<dbReference type="SUPFAM" id="SSF56954">
    <property type="entry name" value="Outer membrane efflux proteins (OEP)"/>
    <property type="match status" value="1"/>
</dbReference>
<dbReference type="Gene3D" id="1.20.1600.10">
    <property type="entry name" value="Outer membrane efflux proteins (OEP)"/>
    <property type="match status" value="1"/>
</dbReference>
<dbReference type="Pfam" id="PF02321">
    <property type="entry name" value="OEP"/>
    <property type="match status" value="2"/>
</dbReference>
<gene>
    <name evidence="3" type="ORF">AAK873_04475</name>
</gene>
<name>A0ABV4CU20_9BACT</name>
<dbReference type="PANTHER" id="PTHR30203">
    <property type="entry name" value="OUTER MEMBRANE CATION EFFLUX PROTEIN"/>
    <property type="match status" value="1"/>
</dbReference>
<accession>A0ABV4CU20</accession>
<dbReference type="Proteomes" id="UP001565200">
    <property type="component" value="Unassembled WGS sequence"/>
</dbReference>
<dbReference type="NCBIfam" id="TIGR01845">
    <property type="entry name" value="outer_NodT"/>
    <property type="match status" value="1"/>
</dbReference>
<dbReference type="PANTHER" id="PTHR30203:SF33">
    <property type="entry name" value="BLR4455 PROTEIN"/>
    <property type="match status" value="1"/>
</dbReference>
<keyword evidence="4" id="KW-1185">Reference proteome</keyword>
<dbReference type="EMBL" id="JBCLPP010000009">
    <property type="protein sequence ID" value="MEY8244877.1"/>
    <property type="molecule type" value="Genomic_DNA"/>
</dbReference>
<reference evidence="3 4" key="1">
    <citation type="submission" date="2024-03" db="EMBL/GenBank/DDBJ databases">
        <title>Mouse gut bacterial collection (mGBC) of GemPharmatech.</title>
        <authorList>
            <person name="He Y."/>
            <person name="Dong L."/>
            <person name="Wu D."/>
            <person name="Gao X."/>
            <person name="Lin Z."/>
        </authorList>
    </citation>
    <scope>NUCLEOTIDE SEQUENCE [LARGE SCALE GENOMIC DNA]</scope>
    <source>
        <strain evidence="3 4">54-13</strain>
    </source>
</reference>
<comment type="similarity">
    <text evidence="1 2">Belongs to the outer membrane factor (OMF) (TC 1.B.17) family.</text>
</comment>
<evidence type="ECO:0000256" key="1">
    <source>
        <dbReference type="ARBA" id="ARBA00007613"/>
    </source>
</evidence>
<protein>
    <submittedName>
        <fullName evidence="3">Efflux transporter outer membrane subunit</fullName>
    </submittedName>
</protein>
<dbReference type="RefSeq" id="WP_121699390.1">
    <property type="nucleotide sequence ID" value="NZ_JBCLPP010000009.1"/>
</dbReference>
<dbReference type="InterPro" id="IPR003423">
    <property type="entry name" value="OMP_efflux"/>
</dbReference>
<comment type="caution">
    <text evidence="3">The sequence shown here is derived from an EMBL/GenBank/DDBJ whole genome shotgun (WGS) entry which is preliminary data.</text>
</comment>
<dbReference type="Gene3D" id="2.20.200.10">
    <property type="entry name" value="Outer membrane efflux proteins (OEP)"/>
    <property type="match status" value="1"/>
</dbReference>
<keyword evidence="2" id="KW-1134">Transmembrane beta strand</keyword>